<dbReference type="PROSITE" id="PS00184">
    <property type="entry name" value="GARS"/>
    <property type="match status" value="1"/>
</dbReference>
<evidence type="ECO:0000313" key="15">
    <source>
        <dbReference type="Proteomes" id="UP000198752"/>
    </source>
</evidence>
<dbReference type="Proteomes" id="UP000198752">
    <property type="component" value="Unassembled WGS sequence"/>
</dbReference>
<dbReference type="PANTHER" id="PTHR43472:SF1">
    <property type="entry name" value="PHOSPHORIBOSYLAMINE--GLYCINE LIGASE, CHLOROPLASTIC"/>
    <property type="match status" value="1"/>
</dbReference>
<dbReference type="GO" id="GO:0004637">
    <property type="term" value="F:phosphoribosylamine-glycine ligase activity"/>
    <property type="evidence" value="ECO:0007669"/>
    <property type="project" value="UniProtKB-EC"/>
</dbReference>
<evidence type="ECO:0000256" key="12">
    <source>
        <dbReference type="PROSITE-ProRule" id="PRU00409"/>
    </source>
</evidence>
<gene>
    <name evidence="14" type="ORF">SAMN02982927_03021</name>
</gene>
<dbReference type="STRING" id="269670.SAMN02982927_03021"/>
<accession>A0A1I2VE83</accession>
<dbReference type="InterPro" id="IPR000115">
    <property type="entry name" value="PRibGlycinamide_synth"/>
</dbReference>
<feature type="domain" description="ATP-grasp" evidence="13">
    <location>
        <begin position="27"/>
        <end position="82"/>
    </location>
</feature>
<dbReference type="AlphaFoldDB" id="A0A1I2VE83"/>
<dbReference type="EC" id="6.3.4.13" evidence="4"/>
<dbReference type="InterPro" id="IPR020559">
    <property type="entry name" value="PRibGlycinamide_synth_CS"/>
</dbReference>
<keyword evidence="5" id="KW-0436">Ligase</keyword>
<comment type="cofactor">
    <cofactor evidence="1">
        <name>Mn(2+)</name>
        <dbReference type="ChEBI" id="CHEBI:29035"/>
    </cofactor>
</comment>
<dbReference type="GO" id="GO:0005524">
    <property type="term" value="F:ATP binding"/>
    <property type="evidence" value="ECO:0007669"/>
    <property type="project" value="UniProtKB-UniRule"/>
</dbReference>
<evidence type="ECO:0000256" key="4">
    <source>
        <dbReference type="ARBA" id="ARBA00013255"/>
    </source>
</evidence>
<evidence type="ECO:0000256" key="1">
    <source>
        <dbReference type="ARBA" id="ARBA00001936"/>
    </source>
</evidence>
<dbReference type="PROSITE" id="PS50975">
    <property type="entry name" value="ATP_GRASP"/>
    <property type="match status" value="1"/>
</dbReference>
<dbReference type="Gene3D" id="3.90.600.10">
    <property type="entry name" value="Phosphoribosylglycinamide synthetase, C-terminal domain"/>
    <property type="match status" value="1"/>
</dbReference>
<evidence type="ECO:0000256" key="7">
    <source>
        <dbReference type="ARBA" id="ARBA00022755"/>
    </source>
</evidence>
<dbReference type="GO" id="GO:0006189">
    <property type="term" value="P:'de novo' IMP biosynthetic process"/>
    <property type="evidence" value="ECO:0007669"/>
    <property type="project" value="UniProtKB-UniPathway"/>
</dbReference>
<evidence type="ECO:0000256" key="5">
    <source>
        <dbReference type="ARBA" id="ARBA00022598"/>
    </source>
</evidence>
<dbReference type="InterPro" id="IPR037123">
    <property type="entry name" value="PRibGlycinamide_synth_C_sf"/>
</dbReference>
<dbReference type="Pfam" id="PF01071">
    <property type="entry name" value="GARS_A"/>
    <property type="match status" value="1"/>
</dbReference>
<evidence type="ECO:0000256" key="10">
    <source>
        <dbReference type="ARBA" id="ARBA00042242"/>
    </source>
</evidence>
<evidence type="ECO:0000256" key="3">
    <source>
        <dbReference type="ARBA" id="ARBA00005174"/>
    </source>
</evidence>
<dbReference type="EMBL" id="FOOY01000026">
    <property type="protein sequence ID" value="SFG86477.1"/>
    <property type="molecule type" value="Genomic_DNA"/>
</dbReference>
<keyword evidence="7" id="KW-0658">Purine biosynthesis</keyword>
<dbReference type="InterPro" id="IPR020560">
    <property type="entry name" value="PRibGlycinamide_synth_C-dom"/>
</dbReference>
<keyword evidence="8 12" id="KW-0067">ATP-binding</keyword>
<name>A0A1I2VE83_9BACL</name>
<dbReference type="InterPro" id="IPR011761">
    <property type="entry name" value="ATP-grasp"/>
</dbReference>
<comment type="pathway">
    <text evidence="3">Purine metabolism; IMP biosynthesis via de novo pathway; N(1)-(5-phospho-D-ribosyl)glycinamide from 5-phospho-alpha-D-ribose 1-diphosphate: step 2/2.</text>
</comment>
<dbReference type="SMART" id="SM01209">
    <property type="entry name" value="GARS_A"/>
    <property type="match status" value="1"/>
</dbReference>
<sequence>MDNWPCLLDNCMAFVKTILQPTADGMVSEGFTFTGVLYAGLILTTADPKVIEFNCRFGDPETQVVLPRMESDFVQTVLDVLDGKQPKLAWNEKTAVGVVLASSGIRAATKKAGKLGDLAALPEYALLFHAGTKKSGTDWLTNGGRVLLVTRLGDDLRSARDAVNNDLDRIKTDAVFFRKDIGHHALEATE</sequence>
<proteinExistence type="inferred from homology"/>
<dbReference type="SMART" id="SM01210">
    <property type="entry name" value="GARS_C"/>
    <property type="match status" value="1"/>
</dbReference>
<dbReference type="SUPFAM" id="SSF56059">
    <property type="entry name" value="Glutathione synthetase ATP-binding domain-like"/>
    <property type="match status" value="1"/>
</dbReference>
<evidence type="ECO:0000256" key="11">
    <source>
        <dbReference type="ARBA" id="ARBA00042864"/>
    </source>
</evidence>
<organism evidence="14 15">
    <name type="scientific">Sporolactobacillus nakayamae</name>
    <dbReference type="NCBI Taxonomy" id="269670"/>
    <lineage>
        <taxon>Bacteria</taxon>
        <taxon>Bacillati</taxon>
        <taxon>Bacillota</taxon>
        <taxon>Bacilli</taxon>
        <taxon>Bacillales</taxon>
        <taxon>Sporolactobacillaceae</taxon>
        <taxon>Sporolactobacillus</taxon>
    </lineage>
</organism>
<evidence type="ECO:0000256" key="2">
    <source>
        <dbReference type="ARBA" id="ARBA00001946"/>
    </source>
</evidence>
<evidence type="ECO:0000256" key="8">
    <source>
        <dbReference type="ARBA" id="ARBA00022840"/>
    </source>
</evidence>
<dbReference type="Gene3D" id="3.30.470.20">
    <property type="entry name" value="ATP-grasp fold, B domain"/>
    <property type="match status" value="1"/>
</dbReference>
<dbReference type="UniPathway" id="UPA00074">
    <property type="reaction ID" value="UER00125"/>
</dbReference>
<evidence type="ECO:0000313" key="14">
    <source>
        <dbReference type="EMBL" id="SFG86477.1"/>
    </source>
</evidence>
<comment type="cofactor">
    <cofactor evidence="2">
        <name>Mg(2+)</name>
        <dbReference type="ChEBI" id="CHEBI:18420"/>
    </cofactor>
</comment>
<protein>
    <recommendedName>
        <fullName evidence="4">phosphoribosylamine--glycine ligase</fullName>
        <ecNumber evidence="4">6.3.4.13</ecNumber>
    </recommendedName>
    <alternativeName>
        <fullName evidence="10">Glycinamide ribonucleotide synthetase</fullName>
    </alternativeName>
    <alternativeName>
        <fullName evidence="11">Phosphoribosylglycinamide synthetase</fullName>
    </alternativeName>
</protein>
<dbReference type="InterPro" id="IPR011054">
    <property type="entry name" value="Rudment_hybrid_motif"/>
</dbReference>
<comment type="similarity">
    <text evidence="9">Belongs to the GARS family.</text>
</comment>
<keyword evidence="15" id="KW-1185">Reference proteome</keyword>
<dbReference type="Pfam" id="PF02843">
    <property type="entry name" value="GARS_C"/>
    <property type="match status" value="1"/>
</dbReference>
<evidence type="ECO:0000259" key="13">
    <source>
        <dbReference type="PROSITE" id="PS50975"/>
    </source>
</evidence>
<evidence type="ECO:0000256" key="9">
    <source>
        <dbReference type="ARBA" id="ARBA00038345"/>
    </source>
</evidence>
<dbReference type="SUPFAM" id="SSF51246">
    <property type="entry name" value="Rudiment single hybrid motif"/>
    <property type="match status" value="1"/>
</dbReference>
<dbReference type="GO" id="GO:0046872">
    <property type="term" value="F:metal ion binding"/>
    <property type="evidence" value="ECO:0007669"/>
    <property type="project" value="InterPro"/>
</dbReference>
<evidence type="ECO:0000256" key="6">
    <source>
        <dbReference type="ARBA" id="ARBA00022741"/>
    </source>
</evidence>
<dbReference type="PANTHER" id="PTHR43472">
    <property type="entry name" value="PHOSPHORIBOSYLAMINE--GLYCINE LIGASE"/>
    <property type="match status" value="1"/>
</dbReference>
<keyword evidence="6 12" id="KW-0547">Nucleotide-binding</keyword>
<dbReference type="GO" id="GO:0009113">
    <property type="term" value="P:purine nucleobase biosynthetic process"/>
    <property type="evidence" value="ECO:0007669"/>
    <property type="project" value="InterPro"/>
</dbReference>
<dbReference type="InterPro" id="IPR020561">
    <property type="entry name" value="PRibGlycinamid_synth_ATP-grasp"/>
</dbReference>
<reference evidence="15" key="1">
    <citation type="submission" date="2016-10" db="EMBL/GenBank/DDBJ databases">
        <authorList>
            <person name="Varghese N."/>
            <person name="Submissions S."/>
        </authorList>
    </citation>
    <scope>NUCLEOTIDE SEQUENCE [LARGE SCALE GENOMIC DNA]</scope>
    <source>
        <strain evidence="15">ATCC 700379</strain>
    </source>
</reference>